<sequence length="188" mass="22208">MDRVRWHEARAWRHVGLSSTWATWLLDRGSLTQRLQQISAAPVQVKVLCQYWDYPANDERQLLHLAPRHYARLREVYLGNGQQYWVFARTVLPESLLTGKYAYLKHWGEKPLGDILFSHPTLMRQQLQITQIPILHPLLKNIRTDFSPFQAKNNPFFWARRSLFYLEKKPLLILEVFLPSLKSDIGLC</sequence>
<keyword evidence="1 4" id="KW-0963">Cytoplasm</keyword>
<protein>
    <recommendedName>
        <fullName evidence="4">Probable chorismate pyruvate-lyase</fullName>
        <shortName evidence="4">CL</shortName>
        <shortName evidence="4">CPL</shortName>
        <ecNumber evidence="4">4.1.3.40</ecNumber>
    </recommendedName>
</protein>
<keyword evidence="2 4" id="KW-0831">Ubiquinone biosynthesis</keyword>
<dbReference type="Pfam" id="PF04345">
    <property type="entry name" value="Chor_lyase"/>
    <property type="match status" value="1"/>
</dbReference>
<feature type="binding site" evidence="4">
    <location>
        <position position="112"/>
    </location>
    <ligand>
        <name>substrate</name>
    </ligand>
</feature>
<feature type="binding site" evidence="4">
    <location>
        <position position="175"/>
    </location>
    <ligand>
        <name>substrate</name>
    </ligand>
</feature>
<dbReference type="GO" id="GO:0006744">
    <property type="term" value="P:ubiquinone biosynthetic process"/>
    <property type="evidence" value="ECO:0007669"/>
    <property type="project" value="UniProtKB-UniRule"/>
</dbReference>
<feature type="binding site" evidence="4">
    <location>
        <position position="74"/>
    </location>
    <ligand>
        <name>substrate</name>
    </ligand>
</feature>
<comment type="similarity">
    <text evidence="4">Belongs to the UbiC family.</text>
</comment>
<dbReference type="GO" id="GO:0008813">
    <property type="term" value="F:chorismate lyase activity"/>
    <property type="evidence" value="ECO:0007669"/>
    <property type="project" value="UniProtKB-UniRule"/>
</dbReference>
<keyword evidence="4" id="KW-0670">Pyruvate</keyword>
<keyword evidence="3 4" id="KW-0456">Lyase</keyword>
<evidence type="ECO:0000256" key="4">
    <source>
        <dbReference type="HAMAP-Rule" id="MF_01632"/>
    </source>
</evidence>
<dbReference type="Proteomes" id="UP000194798">
    <property type="component" value="Unassembled WGS sequence"/>
</dbReference>
<comment type="function">
    <text evidence="4">Removes the pyruvyl group from chorismate, with concomitant aromatization of the ring, to provide 4-hydroxybenzoate (4HB) for the ubiquinone pathway.</text>
</comment>
<dbReference type="GO" id="GO:0005829">
    <property type="term" value="C:cytosol"/>
    <property type="evidence" value="ECO:0007669"/>
    <property type="project" value="TreeGrafter"/>
</dbReference>
<comment type="caution">
    <text evidence="4">Lacks conserved residue(s) required for the propagation of feature annotation.</text>
</comment>
<accession>A0A251X401</accession>
<dbReference type="EC" id="4.1.3.40" evidence="4"/>
<name>A0A251X401_9GAMM</name>
<dbReference type="HAMAP" id="MF_01632">
    <property type="entry name" value="UbiC"/>
    <property type="match status" value="1"/>
</dbReference>
<dbReference type="PANTHER" id="PTHR38683">
    <property type="entry name" value="CHORISMATE PYRUVATE-LYASE"/>
    <property type="match status" value="1"/>
</dbReference>
<dbReference type="SUPFAM" id="SSF64288">
    <property type="entry name" value="Chorismate lyase-like"/>
    <property type="match status" value="1"/>
</dbReference>
<evidence type="ECO:0000313" key="5">
    <source>
        <dbReference type="EMBL" id="OUD12223.1"/>
    </source>
</evidence>
<dbReference type="UniPathway" id="UPA00232"/>
<evidence type="ECO:0000256" key="3">
    <source>
        <dbReference type="ARBA" id="ARBA00023239"/>
    </source>
</evidence>
<comment type="catalytic activity">
    <reaction evidence="4">
        <text>chorismate = 4-hydroxybenzoate + pyruvate</text>
        <dbReference type="Rhea" id="RHEA:16505"/>
        <dbReference type="ChEBI" id="CHEBI:15361"/>
        <dbReference type="ChEBI" id="CHEBI:17879"/>
        <dbReference type="ChEBI" id="CHEBI:29748"/>
        <dbReference type="EC" id="4.1.3.40"/>
    </reaction>
</comment>
<comment type="caution">
    <text evidence="5">The sequence shown here is derived from an EMBL/GenBank/DDBJ whole genome shotgun (WGS) entry which is preliminary data.</text>
</comment>
<dbReference type="PANTHER" id="PTHR38683:SF1">
    <property type="entry name" value="CHORISMATE PYRUVATE-LYASE"/>
    <property type="match status" value="1"/>
</dbReference>
<reference evidence="5 6" key="1">
    <citation type="submission" date="2016-12" db="EMBL/GenBank/DDBJ databases">
        <title>Thioflexothrix psekupsii D3 genome sequencing and assembly.</title>
        <authorList>
            <person name="Fomenkov A."/>
            <person name="Vincze T."/>
            <person name="Grabovich M."/>
            <person name="Anton B.P."/>
            <person name="Dubinina G."/>
            <person name="Orlova M."/>
            <person name="Belousova E."/>
            <person name="Roberts R.J."/>
        </authorList>
    </citation>
    <scope>NUCLEOTIDE SEQUENCE [LARGE SCALE GENOMIC DNA]</scope>
    <source>
        <strain evidence="5">D3</strain>
    </source>
</reference>
<gene>
    <name evidence="4" type="primary">ubiC</name>
    <name evidence="5" type="ORF">TPSD3_13965</name>
</gene>
<proteinExistence type="inferred from homology"/>
<dbReference type="InterPro" id="IPR028978">
    <property type="entry name" value="Chorismate_lyase_/UTRA_dom_sf"/>
</dbReference>
<dbReference type="AlphaFoldDB" id="A0A251X401"/>
<keyword evidence="6" id="KW-1185">Reference proteome</keyword>
<comment type="subcellular location">
    <subcellularLocation>
        <location evidence="4">Cytoplasm</location>
    </subcellularLocation>
</comment>
<dbReference type="OrthoDB" id="9789493at2"/>
<evidence type="ECO:0000256" key="2">
    <source>
        <dbReference type="ARBA" id="ARBA00022688"/>
    </source>
</evidence>
<dbReference type="InterPro" id="IPR007440">
    <property type="entry name" value="Chorismate--pyruvate_lyase"/>
</dbReference>
<dbReference type="EMBL" id="MSLT01000023">
    <property type="protein sequence ID" value="OUD12223.1"/>
    <property type="molecule type" value="Genomic_DNA"/>
</dbReference>
<dbReference type="Gene3D" id="3.40.1410.10">
    <property type="entry name" value="Chorismate lyase-like"/>
    <property type="match status" value="1"/>
</dbReference>
<evidence type="ECO:0000313" key="6">
    <source>
        <dbReference type="Proteomes" id="UP000194798"/>
    </source>
</evidence>
<dbReference type="GO" id="GO:0042866">
    <property type="term" value="P:pyruvate biosynthetic process"/>
    <property type="evidence" value="ECO:0007669"/>
    <property type="project" value="UniProtKB-UniRule"/>
</dbReference>
<dbReference type="RefSeq" id="WP_086489153.1">
    <property type="nucleotide sequence ID" value="NZ_MSLT01000023.1"/>
</dbReference>
<comment type="pathway">
    <text evidence="4">Cofactor biosynthesis; ubiquinone biosynthesis.</text>
</comment>
<evidence type="ECO:0000256" key="1">
    <source>
        <dbReference type="ARBA" id="ARBA00022490"/>
    </source>
</evidence>
<organism evidence="5 6">
    <name type="scientific">Thioflexithrix psekupsensis</name>
    <dbReference type="NCBI Taxonomy" id="1570016"/>
    <lineage>
        <taxon>Bacteria</taxon>
        <taxon>Pseudomonadati</taxon>
        <taxon>Pseudomonadota</taxon>
        <taxon>Gammaproteobacteria</taxon>
        <taxon>Thiotrichales</taxon>
        <taxon>Thioflexithrix</taxon>
    </lineage>
</organism>